<dbReference type="Proteomes" id="UP001320148">
    <property type="component" value="Chromosome"/>
</dbReference>
<dbReference type="RefSeq" id="WP_236891799.1">
    <property type="nucleotide sequence ID" value="NZ_AP024488.1"/>
</dbReference>
<reference evidence="2 3" key="1">
    <citation type="submission" date="2021-02" db="EMBL/GenBank/DDBJ databases">
        <title>Complete genome of Desulfoluna sp. strain ASN36.</title>
        <authorList>
            <person name="Takahashi A."/>
            <person name="Kojima H."/>
            <person name="Fukui M."/>
        </authorList>
    </citation>
    <scope>NUCLEOTIDE SEQUENCE [LARGE SCALE GENOMIC DNA]</scope>
    <source>
        <strain evidence="2 3">ASN36</strain>
    </source>
</reference>
<dbReference type="PROSITE" id="PS50990">
    <property type="entry name" value="PEPTIDASE_C39"/>
    <property type="match status" value="1"/>
</dbReference>
<evidence type="ECO:0000259" key="1">
    <source>
        <dbReference type="PROSITE" id="PS50990"/>
    </source>
</evidence>
<proteinExistence type="predicted"/>
<gene>
    <name evidence="2" type="ORF">DSLASN_11900</name>
</gene>
<dbReference type="EMBL" id="AP024488">
    <property type="protein sequence ID" value="BCS95558.1"/>
    <property type="molecule type" value="Genomic_DNA"/>
</dbReference>
<organism evidence="2 3">
    <name type="scientific">Desulfoluna limicola</name>
    <dbReference type="NCBI Taxonomy" id="2810562"/>
    <lineage>
        <taxon>Bacteria</taxon>
        <taxon>Pseudomonadati</taxon>
        <taxon>Thermodesulfobacteriota</taxon>
        <taxon>Desulfobacteria</taxon>
        <taxon>Desulfobacterales</taxon>
        <taxon>Desulfolunaceae</taxon>
        <taxon>Desulfoluna</taxon>
    </lineage>
</organism>
<evidence type="ECO:0000313" key="2">
    <source>
        <dbReference type="EMBL" id="BCS95558.1"/>
    </source>
</evidence>
<dbReference type="Pfam" id="PF03412">
    <property type="entry name" value="Peptidase_C39"/>
    <property type="match status" value="1"/>
</dbReference>
<dbReference type="Gene3D" id="3.90.70.10">
    <property type="entry name" value="Cysteine proteinases"/>
    <property type="match status" value="1"/>
</dbReference>
<feature type="domain" description="Peptidase C39" evidence="1">
    <location>
        <begin position="58"/>
        <end position="190"/>
    </location>
</feature>
<name>A0ABN6EZ14_9BACT</name>
<keyword evidence="3" id="KW-1185">Reference proteome</keyword>
<evidence type="ECO:0000313" key="3">
    <source>
        <dbReference type="Proteomes" id="UP001320148"/>
    </source>
</evidence>
<accession>A0ABN6EZ14</accession>
<dbReference type="InterPro" id="IPR005074">
    <property type="entry name" value="Peptidase_C39"/>
</dbReference>
<protein>
    <recommendedName>
        <fullName evidence="1">Peptidase C39 domain-containing protein</fullName>
    </recommendedName>
</protein>
<sequence length="250" mass="28470">MEAALGIILLICFIGGFHPQSQIPKGEMNLAVGTEAMVRIRPNIKPLSDSAFKNIVKQQHDYSCGSAALGTLMNHCLGEQLSEKQIINGLMKYGDVEQIKRLRAFSLWDMQQFAEALGYKSGGFRAELADLKEPENWPCIVPIELFGYRHFVVLKGIHKDHVFVADPWRGNGSYPLNTFTKMWYKSILFKVFPDKECAVPRLALTEKDMRFIDQDMEKSLVLDPTRFSGLNEVNQNQIDSFSGQYKRFKN</sequence>